<comment type="caution">
    <text evidence="2">The sequence shown here is derived from an EMBL/GenBank/DDBJ whole genome shotgun (WGS) entry which is preliminary data.</text>
</comment>
<gene>
    <name evidence="2" type="ORF">Aam_030_068</name>
</gene>
<proteinExistence type="predicted"/>
<dbReference type="Proteomes" id="UP000032668">
    <property type="component" value="Unassembled WGS sequence"/>
</dbReference>
<sequence>MTLSLQNFTSLVQGAAAAVQGACSTLLDLTVGSVLRAILEANAALGLWMQWLIVQVLAVSRLNTSTGSDVDSFIEQFGMSRLPAIASSGQLTFSRFTATGSAFVAVGDQARTAGGAYFTVTADTSNPVYSAALAGYVVAAGTASITVPAVAAAAGAAGNVQAGAVNLLGNSISGIDTVTNAAAFTGGLDAESDTACIARFPLFLASLAGATVNAIKAAIAGVQQGLDYAISENVNTQGTAQLGNFVVTVDDGSGNPSAALLAEVSGAVNAERPVATSYSVQGPTVTSAAVTFSFDAPSTIKSSLIGPVQTSVTNFINRLTIGQTLSLSRVSNIAYNASEYISNVTNVLINGVASDLTPSAMGVVRASSVVAS</sequence>
<evidence type="ECO:0000313" key="2">
    <source>
        <dbReference type="EMBL" id="GAN79835.1"/>
    </source>
</evidence>
<feature type="domain" description="Baseplate protein J-like barrel" evidence="1">
    <location>
        <begin position="95"/>
        <end position="187"/>
    </location>
</feature>
<protein>
    <recommendedName>
        <fullName evidence="1">Baseplate protein J-like barrel domain-containing protein</fullName>
    </recommendedName>
</protein>
<name>A0A0D6PDJ9_9PROT</name>
<dbReference type="Pfam" id="PF04865">
    <property type="entry name" value="Baseplate_J"/>
    <property type="match status" value="1"/>
</dbReference>
<dbReference type="STRING" id="1120923.SAMN02746095_02966"/>
<reference evidence="2 3" key="1">
    <citation type="submission" date="2012-11" db="EMBL/GenBank/DDBJ databases">
        <title>Whole genome sequence of Acidocella aminolytica 101 = DSM 11237.</title>
        <authorList>
            <person name="Azuma Y."/>
            <person name="Higashiura N."/>
            <person name="Hirakawa H."/>
            <person name="Matsushita K."/>
        </authorList>
    </citation>
    <scope>NUCLEOTIDE SEQUENCE [LARGE SCALE GENOMIC DNA]</scope>
    <source>
        <strain evidence="3">101 / DSM 11237</strain>
    </source>
</reference>
<dbReference type="RefSeq" id="WP_048878265.1">
    <property type="nucleotide sequence ID" value="NZ_BANC01000030.1"/>
</dbReference>
<keyword evidence="3" id="KW-1185">Reference proteome</keyword>
<dbReference type="AlphaFoldDB" id="A0A0D6PDJ9"/>
<organism evidence="2 3">
    <name type="scientific">Acidocella aminolytica 101 = DSM 11237</name>
    <dbReference type="NCBI Taxonomy" id="1120923"/>
    <lineage>
        <taxon>Bacteria</taxon>
        <taxon>Pseudomonadati</taxon>
        <taxon>Pseudomonadota</taxon>
        <taxon>Alphaproteobacteria</taxon>
        <taxon>Acetobacterales</taxon>
        <taxon>Acidocellaceae</taxon>
        <taxon>Acidocella</taxon>
    </lineage>
</organism>
<evidence type="ECO:0000313" key="3">
    <source>
        <dbReference type="Proteomes" id="UP000032668"/>
    </source>
</evidence>
<evidence type="ECO:0000259" key="1">
    <source>
        <dbReference type="Pfam" id="PF04865"/>
    </source>
</evidence>
<accession>A0A0D6PDJ9</accession>
<dbReference type="InterPro" id="IPR006949">
    <property type="entry name" value="Barrel_Baseplate_J-like"/>
</dbReference>
<dbReference type="OrthoDB" id="7012887at2"/>
<dbReference type="EMBL" id="BANC01000030">
    <property type="protein sequence ID" value="GAN79835.1"/>
    <property type="molecule type" value="Genomic_DNA"/>
</dbReference>